<name>M6URF3_9LEPT</name>
<accession>M6URF3</accession>
<proteinExistence type="predicted"/>
<dbReference type="Proteomes" id="UP000012153">
    <property type="component" value="Unassembled WGS sequence"/>
</dbReference>
<evidence type="ECO:0000313" key="1">
    <source>
        <dbReference type="EMBL" id="EMO39843.1"/>
    </source>
</evidence>
<organism evidence="1 2">
    <name type="scientific">Leptospira noguchii serovar Autumnalis str. ZUN142</name>
    <dbReference type="NCBI Taxonomy" id="1085540"/>
    <lineage>
        <taxon>Bacteria</taxon>
        <taxon>Pseudomonadati</taxon>
        <taxon>Spirochaetota</taxon>
        <taxon>Spirochaetia</taxon>
        <taxon>Leptospirales</taxon>
        <taxon>Leptospiraceae</taxon>
        <taxon>Leptospira</taxon>
    </lineage>
</organism>
<protein>
    <submittedName>
        <fullName evidence="1">Uncharacterized protein</fullName>
    </submittedName>
</protein>
<dbReference type="EMBL" id="AHOP02000048">
    <property type="protein sequence ID" value="EMO39843.1"/>
    <property type="molecule type" value="Genomic_DNA"/>
</dbReference>
<reference evidence="1 2" key="1">
    <citation type="submission" date="2013-01" db="EMBL/GenBank/DDBJ databases">
        <authorList>
            <person name="Harkins D.M."/>
            <person name="Durkin A.S."/>
            <person name="Brinkac L.M."/>
            <person name="Haft D.H."/>
            <person name="Selengut J.D."/>
            <person name="Sanka R."/>
            <person name="DePew J."/>
            <person name="Purushe J."/>
            <person name="Matthias M.A."/>
            <person name="Vinetz J.M."/>
            <person name="Sutton G.G."/>
            <person name="Nierman W.C."/>
            <person name="Fouts D.E."/>
        </authorList>
    </citation>
    <scope>NUCLEOTIDE SEQUENCE [LARGE SCALE GENOMIC DNA]</scope>
    <source>
        <strain evidence="1 2">ZUN142</strain>
    </source>
</reference>
<comment type="caution">
    <text evidence="1">The sequence shown here is derived from an EMBL/GenBank/DDBJ whole genome shotgun (WGS) entry which is preliminary data.</text>
</comment>
<gene>
    <name evidence="1" type="ORF">LEP1GSC186_3486</name>
</gene>
<evidence type="ECO:0000313" key="2">
    <source>
        <dbReference type="Proteomes" id="UP000012153"/>
    </source>
</evidence>
<dbReference type="AlphaFoldDB" id="M6URF3"/>
<sequence length="41" mass="5026">MDTDFQFNGIPIKEHFFPFLKAPEELLRTDHTFSIWTNYDY</sequence>